<feature type="compositionally biased region" description="Basic and acidic residues" evidence="1">
    <location>
        <begin position="18"/>
        <end position="34"/>
    </location>
</feature>
<proteinExistence type="predicted"/>
<reference evidence="2 3" key="1">
    <citation type="submission" date="2017-11" db="EMBL/GenBank/DDBJ databases">
        <authorList>
            <person name="Kracher B."/>
        </authorList>
    </citation>
    <scope>NUCLEOTIDE SEQUENCE [LARGE SCALE GENOMIC DNA]</scope>
    <source>
        <strain evidence="2 3">RACE1</strain>
    </source>
</reference>
<evidence type="ECO:0000256" key="1">
    <source>
        <dbReference type="SAM" id="MobiDB-lite"/>
    </source>
</evidence>
<dbReference type="AlphaFoldDB" id="A0A383UVY1"/>
<dbReference type="VEuPathDB" id="FungiDB:BLGHR1_14539"/>
<evidence type="ECO:0000313" key="3">
    <source>
        <dbReference type="Proteomes" id="UP000275772"/>
    </source>
</evidence>
<name>A0A383UVY1_BLUHO</name>
<evidence type="ECO:0000313" key="2">
    <source>
        <dbReference type="EMBL" id="SZF03745.1"/>
    </source>
</evidence>
<sequence length="34" mass="3849">MVRPEVKTNRQAPSAKLPNREGGEKLDVEADKRE</sequence>
<dbReference type="Proteomes" id="UP000275772">
    <property type="component" value="Unassembled WGS sequence"/>
</dbReference>
<accession>A0A383UVY1</accession>
<protein>
    <submittedName>
        <fullName evidence="2">Uncharacterized protein</fullName>
    </submittedName>
</protein>
<organism evidence="2 3">
    <name type="scientific">Blumeria hordei</name>
    <name type="common">Barley powdery mildew</name>
    <name type="synonym">Blumeria graminis f. sp. hordei</name>
    <dbReference type="NCBI Taxonomy" id="2867405"/>
    <lineage>
        <taxon>Eukaryota</taxon>
        <taxon>Fungi</taxon>
        <taxon>Dikarya</taxon>
        <taxon>Ascomycota</taxon>
        <taxon>Pezizomycotina</taxon>
        <taxon>Leotiomycetes</taxon>
        <taxon>Erysiphales</taxon>
        <taxon>Erysiphaceae</taxon>
        <taxon>Blumeria</taxon>
    </lineage>
</organism>
<dbReference type="EMBL" id="UNSH01000056">
    <property type="protein sequence ID" value="SZF03745.1"/>
    <property type="molecule type" value="Genomic_DNA"/>
</dbReference>
<feature type="region of interest" description="Disordered" evidence="1">
    <location>
        <begin position="1"/>
        <end position="34"/>
    </location>
</feature>
<gene>
    <name evidence="2" type="ORF">BLGHR1_14539</name>
</gene>